<name>A0A2U3EQF5_PURLI</name>
<accession>A0A2U3EQF5</accession>
<organism evidence="1 2">
    <name type="scientific">Purpureocillium lilacinum</name>
    <name type="common">Paecilomyces lilacinus</name>
    <dbReference type="NCBI Taxonomy" id="33203"/>
    <lineage>
        <taxon>Eukaryota</taxon>
        <taxon>Fungi</taxon>
        <taxon>Dikarya</taxon>
        <taxon>Ascomycota</taxon>
        <taxon>Pezizomycotina</taxon>
        <taxon>Sordariomycetes</taxon>
        <taxon>Hypocreomycetidae</taxon>
        <taxon>Hypocreales</taxon>
        <taxon>Ophiocordycipitaceae</taxon>
        <taxon>Purpureocillium</taxon>
    </lineage>
</organism>
<reference evidence="1 2" key="1">
    <citation type="journal article" date="2016" name="Front. Microbiol.">
        <title>Genome and transcriptome sequences reveal the specific parasitism of the nematophagous Purpureocillium lilacinum 36-1.</title>
        <authorList>
            <person name="Xie J."/>
            <person name="Li S."/>
            <person name="Mo C."/>
            <person name="Xiao X."/>
            <person name="Peng D."/>
            <person name="Wang G."/>
            <person name="Xiao Y."/>
        </authorList>
    </citation>
    <scope>NUCLEOTIDE SEQUENCE [LARGE SCALE GENOMIC DNA]</scope>
    <source>
        <strain evidence="1 2">36-1</strain>
    </source>
</reference>
<dbReference type="Proteomes" id="UP000245956">
    <property type="component" value="Unassembled WGS sequence"/>
</dbReference>
<evidence type="ECO:0000313" key="1">
    <source>
        <dbReference type="EMBL" id="PWI76710.1"/>
    </source>
</evidence>
<dbReference type="EMBL" id="LCWV01000001">
    <property type="protein sequence ID" value="PWI76710.1"/>
    <property type="molecule type" value="Genomic_DNA"/>
</dbReference>
<dbReference type="AlphaFoldDB" id="A0A2U3EQF5"/>
<comment type="caution">
    <text evidence="1">The sequence shown here is derived from an EMBL/GenBank/DDBJ whole genome shotgun (WGS) entry which is preliminary data.</text>
</comment>
<evidence type="ECO:0000313" key="2">
    <source>
        <dbReference type="Proteomes" id="UP000245956"/>
    </source>
</evidence>
<proteinExistence type="predicted"/>
<gene>
    <name evidence="1" type="ORF">PCL_03904</name>
</gene>
<protein>
    <submittedName>
        <fullName evidence="1">Uncharacterized protein</fullName>
    </submittedName>
</protein>
<sequence length="286" mass="31840">MPTTNGNNAASEPLEAICRCLYLIFTGPSTNAQLIQHGNDILAWYSNPAVTGDAEAVYQLDTVRDVWKAELPKEADAETLGTMQSLRERIQEASDKVLSAAVSVRLLAPHHKTLSGPKQTLRLAFACMCTRFWGRKIFSYATMQRLCINLRFSGRLSRHLLEGVVHPDATSLQTRTGASPLTSSIQKIEYIRIMPGYTAGQIRGLLAGLRAKHGPGSAAPTDLELQIMAHQLMVYYHHWDGLDDQTKRDLDYAYYLWEQKVFEAGPAEHLRQVAAELTAKQLACSR</sequence>